<organism evidence="2 3">
    <name type="scientific">Azospirillum thiophilum</name>
    <dbReference type="NCBI Taxonomy" id="528244"/>
    <lineage>
        <taxon>Bacteria</taxon>
        <taxon>Pseudomonadati</taxon>
        <taxon>Pseudomonadota</taxon>
        <taxon>Alphaproteobacteria</taxon>
        <taxon>Rhodospirillales</taxon>
        <taxon>Azospirillaceae</taxon>
        <taxon>Azospirillum</taxon>
    </lineage>
</organism>
<feature type="domain" description="SIS" evidence="1">
    <location>
        <begin position="16"/>
        <end position="170"/>
    </location>
</feature>
<protein>
    <submittedName>
        <fullName evidence="2">Phosphoheptose isomerase</fullName>
    </submittedName>
</protein>
<name>A0AAC8ZX05_9PROT</name>
<dbReference type="InterPro" id="IPR046348">
    <property type="entry name" value="SIS_dom_sf"/>
</dbReference>
<evidence type="ECO:0000313" key="2">
    <source>
        <dbReference type="EMBL" id="ALG75686.1"/>
    </source>
</evidence>
<reference evidence="2 3" key="2">
    <citation type="journal article" date="2016" name="Genome Announc.">
        <title>Complete Genome Sequence of a Strain of Azospirillum thiophilum Isolated from a Sulfide Spring.</title>
        <authorList>
            <person name="Fomenkov A."/>
            <person name="Vincze T."/>
            <person name="Grabovich M."/>
            <person name="Anton B.P."/>
            <person name="Dubinina G."/>
            <person name="Orlova M."/>
            <person name="Belousova E."/>
            <person name="Roberts R.J."/>
        </authorList>
    </citation>
    <scope>NUCLEOTIDE SEQUENCE [LARGE SCALE GENOMIC DNA]</scope>
    <source>
        <strain evidence="2 3">BV-S</strain>
    </source>
</reference>
<dbReference type="InterPro" id="IPR035461">
    <property type="entry name" value="GmhA/DiaA"/>
</dbReference>
<dbReference type="KEGG" id="ati:AL072_31915"/>
<dbReference type="Proteomes" id="UP000069935">
    <property type="component" value="Chromosome 7"/>
</dbReference>
<dbReference type="CDD" id="cd05006">
    <property type="entry name" value="SIS_GmhA"/>
    <property type="match status" value="1"/>
</dbReference>
<sequence>MDSLDPARVEAAIAAVTAALGANKALLVCGNGGSASDAMHITGELVGRFLKERRGLKAICLSSNPAVLTAWSNDYSYDTVFSRQTEAYGEPGGVILGISTSGNSRNVIAAFEVAKSLGMTTIALTGEGGGKMAGLSDILLDVPSRSTPLIQQVHICLYHYLCEQVEARLA</sequence>
<dbReference type="SUPFAM" id="SSF53697">
    <property type="entry name" value="SIS domain"/>
    <property type="match status" value="1"/>
</dbReference>
<dbReference type="AlphaFoldDB" id="A0AAC8ZX05"/>
<keyword evidence="2" id="KW-0413">Isomerase</keyword>
<proteinExistence type="predicted"/>
<evidence type="ECO:0000259" key="1">
    <source>
        <dbReference type="PROSITE" id="PS51464"/>
    </source>
</evidence>
<gene>
    <name evidence="2" type="ORF">AL072_31915</name>
</gene>
<dbReference type="GO" id="GO:0016853">
    <property type="term" value="F:isomerase activity"/>
    <property type="evidence" value="ECO:0007669"/>
    <property type="project" value="UniProtKB-KW"/>
</dbReference>
<dbReference type="PANTHER" id="PTHR30390">
    <property type="entry name" value="SEDOHEPTULOSE 7-PHOSPHATE ISOMERASE / DNAA INITIATOR-ASSOCIATING FACTOR FOR REPLICATION INITIATION"/>
    <property type="match status" value="1"/>
</dbReference>
<dbReference type="PROSITE" id="PS51464">
    <property type="entry name" value="SIS"/>
    <property type="match status" value="1"/>
</dbReference>
<accession>A0AAC8ZX05</accession>
<dbReference type="InterPro" id="IPR001347">
    <property type="entry name" value="SIS_dom"/>
</dbReference>
<dbReference type="GO" id="GO:1901135">
    <property type="term" value="P:carbohydrate derivative metabolic process"/>
    <property type="evidence" value="ECO:0007669"/>
    <property type="project" value="InterPro"/>
</dbReference>
<dbReference type="GO" id="GO:0097367">
    <property type="term" value="F:carbohydrate derivative binding"/>
    <property type="evidence" value="ECO:0007669"/>
    <property type="project" value="InterPro"/>
</dbReference>
<keyword evidence="3" id="KW-1185">Reference proteome</keyword>
<dbReference type="EMBL" id="CP012407">
    <property type="protein sequence ID" value="ALG75686.1"/>
    <property type="molecule type" value="Genomic_DNA"/>
</dbReference>
<dbReference type="PANTHER" id="PTHR30390:SF6">
    <property type="entry name" value="DNAA INITIATOR-ASSOCIATING PROTEIN DIAA"/>
    <property type="match status" value="1"/>
</dbReference>
<dbReference type="Pfam" id="PF13580">
    <property type="entry name" value="SIS_2"/>
    <property type="match status" value="1"/>
</dbReference>
<dbReference type="Gene3D" id="3.40.50.10490">
    <property type="entry name" value="Glucose-6-phosphate isomerase like protein, domain 1"/>
    <property type="match status" value="1"/>
</dbReference>
<dbReference type="InterPro" id="IPR050099">
    <property type="entry name" value="SIS_GmhA/DiaA_subfam"/>
</dbReference>
<reference evidence="3" key="1">
    <citation type="submission" date="2015-08" db="EMBL/GenBank/DDBJ databases">
        <title>Complete Genome Sequence of Azospirillum thiophilum BV-S.</title>
        <authorList>
            <person name="Fomenkov A."/>
            <person name="Vincze T."/>
            <person name="Grabovich M."/>
            <person name="Dubinina G."/>
            <person name="Orlova M."/>
            <person name="Belousova E."/>
            <person name="Roberts R.J."/>
        </authorList>
    </citation>
    <scope>NUCLEOTIDE SEQUENCE [LARGE SCALE GENOMIC DNA]</scope>
    <source>
        <strain evidence="3">BV-S</strain>
    </source>
</reference>
<evidence type="ECO:0000313" key="3">
    <source>
        <dbReference type="Proteomes" id="UP000069935"/>
    </source>
</evidence>